<dbReference type="HOGENOM" id="CLU_2293526_0_0_1"/>
<dbReference type="EMBL" id="ATCN01001203">
    <property type="protein sequence ID" value="EPR77853.1"/>
    <property type="molecule type" value="Genomic_DNA"/>
</dbReference>
<dbReference type="AlphaFoldDB" id="S7XPI8"/>
<reference evidence="2" key="1">
    <citation type="journal article" date="2013" name="PLoS Genet.">
        <title>The genome of Spraguea lophii and the basis of host-microsporidian interactions.</title>
        <authorList>
            <person name="Campbell S.E."/>
            <person name="Williams T.A."/>
            <person name="Yousuf A."/>
            <person name="Soanes D.M."/>
            <person name="Paszkiewicz K.H."/>
            <person name="Williams B.A.P."/>
        </authorList>
    </citation>
    <scope>NUCLEOTIDE SEQUENCE [LARGE SCALE GENOMIC DNA]</scope>
    <source>
        <strain evidence="2">42_110</strain>
    </source>
</reference>
<sequence>MTWSQYSLYGSIFPHYKILVIININCHKTALKYGYNNKNITDLENKINRSSEIISFLQNLGVLNQNHRCSLCRKNIKMIRSKSSNGFILRCHGKSVIKRQF</sequence>
<dbReference type="Proteomes" id="UP000014978">
    <property type="component" value="Unassembled WGS sequence"/>
</dbReference>
<dbReference type="VEuPathDB" id="MicrosporidiaDB:SLOPH_632"/>
<protein>
    <submittedName>
        <fullName evidence="1">Uncharacterized protein</fullName>
    </submittedName>
</protein>
<dbReference type="InParanoid" id="S7XPI8"/>
<organism evidence="1 2">
    <name type="scientific">Spraguea lophii (strain 42_110)</name>
    <name type="common">Microsporidian parasite</name>
    <dbReference type="NCBI Taxonomy" id="1358809"/>
    <lineage>
        <taxon>Eukaryota</taxon>
        <taxon>Fungi</taxon>
        <taxon>Fungi incertae sedis</taxon>
        <taxon>Microsporidia</taxon>
        <taxon>Spragueidae</taxon>
        <taxon>Spraguea</taxon>
    </lineage>
</organism>
<keyword evidence="2" id="KW-1185">Reference proteome</keyword>
<proteinExistence type="predicted"/>
<accession>S7XPI8</accession>
<evidence type="ECO:0000313" key="1">
    <source>
        <dbReference type="EMBL" id="EPR77853.1"/>
    </source>
</evidence>
<evidence type="ECO:0000313" key="2">
    <source>
        <dbReference type="Proteomes" id="UP000014978"/>
    </source>
</evidence>
<name>S7XPI8_SPRLO</name>
<comment type="caution">
    <text evidence="1">The sequence shown here is derived from an EMBL/GenBank/DDBJ whole genome shotgun (WGS) entry which is preliminary data.</text>
</comment>
<gene>
    <name evidence="1" type="ORF">SLOPH_632</name>
</gene>